<gene>
    <name evidence="1" type="ORF">N5C46_10950</name>
</gene>
<reference evidence="1" key="1">
    <citation type="submission" date="2022-09" db="EMBL/GenBank/DDBJ databases">
        <title>Complete genome sequence of Rossellomorea vietnamensis strain RL-WG62, a newly isolated PGPR with the potential for plant salinity stress alleviation.</title>
        <authorList>
            <person name="Ren L."/>
            <person name="Wang G."/>
            <person name="Hu H."/>
        </authorList>
    </citation>
    <scope>NUCLEOTIDE SEQUENCE</scope>
    <source>
        <strain evidence="1">RL-WG62</strain>
    </source>
</reference>
<keyword evidence="2" id="KW-1185">Reference proteome</keyword>
<proteinExistence type="predicted"/>
<evidence type="ECO:0000313" key="2">
    <source>
        <dbReference type="Proteomes" id="UP001064027"/>
    </source>
</evidence>
<organism evidence="1 2">
    <name type="scientific">Rossellomorea vietnamensis</name>
    <dbReference type="NCBI Taxonomy" id="218284"/>
    <lineage>
        <taxon>Bacteria</taxon>
        <taxon>Bacillati</taxon>
        <taxon>Bacillota</taxon>
        <taxon>Bacilli</taxon>
        <taxon>Bacillales</taxon>
        <taxon>Bacillaceae</taxon>
        <taxon>Rossellomorea</taxon>
    </lineage>
</organism>
<dbReference type="Proteomes" id="UP001064027">
    <property type="component" value="Chromosome"/>
</dbReference>
<evidence type="ECO:0000313" key="1">
    <source>
        <dbReference type="EMBL" id="UXH46528.1"/>
    </source>
</evidence>
<protein>
    <submittedName>
        <fullName evidence="1">GNAT family N-acetyltransferase</fullName>
    </submittedName>
</protein>
<name>A0ACD4CD59_9BACI</name>
<sequence>MAVIHRQYEGIQDYDEIREFLEKEYGNYETRFDHNLTLFEFQTALSCGLGDQVKTIDEVLEKVHLWFNGDRLVGVLEEGAFYVAADNRFIFDEMVEVGENSFPEMEWEVYDGDSDFEEVLSKRVFLKSEEYWVRRDFDLSQTVDGLGLAKGYEVRSVPDLQEHEEVFQAYKLCYGLLFNQTMFERFYETSTYRKELDLVVTGPDDQIVALCSGRYDKRNELVTIEAVACFPEYRGRGISKALLRASLIAAKELGATQATVYTGMPEKFPAPNRLYESAGFELVGKRYVWKKE</sequence>
<accession>A0ACD4CD59</accession>
<dbReference type="EMBL" id="CP104558">
    <property type="protein sequence ID" value="UXH46528.1"/>
    <property type="molecule type" value="Genomic_DNA"/>
</dbReference>